<dbReference type="EMBL" id="CCBP010000120">
    <property type="protein sequence ID" value="CDO73367.1"/>
    <property type="molecule type" value="Genomic_DNA"/>
</dbReference>
<proteinExistence type="predicted"/>
<protein>
    <recommendedName>
        <fullName evidence="3">F-box domain-containing protein</fullName>
    </recommendedName>
</protein>
<feature type="non-terminal residue" evidence="1">
    <location>
        <position position="1"/>
    </location>
</feature>
<dbReference type="InterPro" id="IPR032675">
    <property type="entry name" value="LRR_dom_sf"/>
</dbReference>
<keyword evidence="2" id="KW-1185">Reference proteome</keyword>
<dbReference type="AlphaFoldDB" id="A0A060SFU8"/>
<comment type="caution">
    <text evidence="1">The sequence shown here is derived from an EMBL/GenBank/DDBJ whole genome shotgun (WGS) entry which is preliminary data.</text>
</comment>
<reference evidence="1" key="1">
    <citation type="submission" date="2014-01" db="EMBL/GenBank/DDBJ databases">
        <title>The genome of the white-rot fungus Pycnoporus cinnabarinus: a basidiomycete model with a versatile arsenal for lignocellulosic biomass breakdown.</title>
        <authorList>
            <person name="Levasseur A."/>
            <person name="Lomascolo A."/>
            <person name="Ruiz-Duenas F.J."/>
            <person name="Uzan E."/>
            <person name="Piumi F."/>
            <person name="Kues U."/>
            <person name="Ram A.F.J."/>
            <person name="Murat C."/>
            <person name="Haon M."/>
            <person name="Benoit I."/>
            <person name="Arfi Y."/>
            <person name="Chevret D."/>
            <person name="Drula E."/>
            <person name="Kwon M.J."/>
            <person name="Gouret P."/>
            <person name="Lesage-Meessen L."/>
            <person name="Lombard V."/>
            <person name="Mariette J."/>
            <person name="Noirot C."/>
            <person name="Park J."/>
            <person name="Patyshakuliyeva A."/>
            <person name="Wieneger R.A.B."/>
            <person name="Wosten H.A.B."/>
            <person name="Martin F."/>
            <person name="Coutinho P.M."/>
            <person name="de Vries R."/>
            <person name="Martinez A.T."/>
            <person name="Klopp C."/>
            <person name="Pontarotti P."/>
            <person name="Henrissat B."/>
            <person name="Record E."/>
        </authorList>
    </citation>
    <scope>NUCLEOTIDE SEQUENCE [LARGE SCALE GENOMIC DNA]</scope>
    <source>
        <strain evidence="1">BRFM137</strain>
    </source>
</reference>
<organism evidence="1 2">
    <name type="scientific">Pycnoporus cinnabarinus</name>
    <name type="common">Cinnabar-red polypore</name>
    <name type="synonym">Trametes cinnabarina</name>
    <dbReference type="NCBI Taxonomy" id="5643"/>
    <lineage>
        <taxon>Eukaryota</taxon>
        <taxon>Fungi</taxon>
        <taxon>Dikarya</taxon>
        <taxon>Basidiomycota</taxon>
        <taxon>Agaricomycotina</taxon>
        <taxon>Agaricomycetes</taxon>
        <taxon>Polyporales</taxon>
        <taxon>Polyporaceae</taxon>
        <taxon>Trametes</taxon>
    </lineage>
</organism>
<evidence type="ECO:0000313" key="1">
    <source>
        <dbReference type="EMBL" id="CDO73367.1"/>
    </source>
</evidence>
<dbReference type="STRING" id="5643.A0A060SFU8"/>
<dbReference type="Gene3D" id="3.80.10.10">
    <property type="entry name" value="Ribonuclease Inhibitor"/>
    <property type="match status" value="1"/>
</dbReference>
<dbReference type="OMA" id="IANAWPE"/>
<accession>A0A060SFU8</accession>
<name>A0A060SFU8_PYCCI</name>
<evidence type="ECO:0000313" key="2">
    <source>
        <dbReference type="Proteomes" id="UP000029665"/>
    </source>
</evidence>
<evidence type="ECO:0008006" key="3">
    <source>
        <dbReference type="Google" id="ProtNLM"/>
    </source>
</evidence>
<sequence length="465" mass="51828">QIDKPDALEWTRFTQRAQHVRCLDWNVPFSISLPALLTLSKHRPASHVLLPNLRQLVWHEPRPQYFQFWNLFLTPTLRDLQIQSISPEPKALLALFQHAAEVCKEVKILHLGIDTGRPPKNADNFAWLCGGEVGDAFTIFLEGLKFLRDYSADASMSAGCVQALARLPQLEMLFLKVGRHDLKNLAQQLPMRNPDSAAEEACFGSLRVLELHVPVLDATTRAVIGALQSCTLEDFTLVPQHPPDTATFRAHLEVISRASYSTSLTAIELDFDSTRREKEISLQTLDLGVALRPLYALPQIRTMKISGPVVTLSERTLSDIAAAWPALNVLALISTVVHPSASAYCPSLADLAPLACRCPKLSVLELHLSAIEVPTETKMTSLLGEGPSRCQLRYLAAYDAPIVNPARVAACLSRLFPALKNVEYYGRALFPRNGREVYEKNWKRVQDYSRGVEPPVNPLMHPLNE</sequence>
<dbReference type="OrthoDB" id="3174539at2759"/>
<gene>
    <name evidence="1" type="ORF">BN946_scf185008.g130</name>
</gene>
<dbReference type="HOGENOM" id="CLU_590698_0_0_1"/>
<dbReference type="Proteomes" id="UP000029665">
    <property type="component" value="Unassembled WGS sequence"/>
</dbReference>